<dbReference type="CDD" id="cd00833">
    <property type="entry name" value="PKS"/>
    <property type="match status" value="1"/>
</dbReference>
<dbReference type="GO" id="GO:0006633">
    <property type="term" value="P:fatty acid biosynthetic process"/>
    <property type="evidence" value="ECO:0007669"/>
    <property type="project" value="TreeGrafter"/>
</dbReference>
<dbReference type="GO" id="GO:0004312">
    <property type="term" value="F:fatty acid synthase activity"/>
    <property type="evidence" value="ECO:0007669"/>
    <property type="project" value="TreeGrafter"/>
</dbReference>
<reference evidence="6 7" key="1">
    <citation type="journal article" date="2020" name="Phytopathology">
        <title>Genome Sequence Resources of Colletotrichum truncatum, C. plurivorum, C. musicola, and C. sojae: Four Species Pathogenic to Soybean (Glycine max).</title>
        <authorList>
            <person name="Rogerio F."/>
            <person name="Boufleur T.R."/>
            <person name="Ciampi-Guillardi M."/>
            <person name="Sukno S.A."/>
            <person name="Thon M.R."/>
            <person name="Massola Junior N.S."/>
            <person name="Baroncelli R."/>
        </authorList>
    </citation>
    <scope>NUCLEOTIDE SEQUENCE [LARGE SCALE GENOMIC DNA]</scope>
    <source>
        <strain evidence="6 7">LFN0009</strain>
    </source>
</reference>
<evidence type="ECO:0000313" key="7">
    <source>
        <dbReference type="Proteomes" id="UP000652219"/>
    </source>
</evidence>
<dbReference type="AlphaFoldDB" id="A0A8H6J2S1"/>
<dbReference type="GO" id="GO:0044550">
    <property type="term" value="P:secondary metabolite biosynthetic process"/>
    <property type="evidence" value="ECO:0007669"/>
    <property type="project" value="TreeGrafter"/>
</dbReference>
<dbReference type="PANTHER" id="PTHR43775:SF18">
    <property type="entry name" value="ENZYME, PUTATIVE (JCVI)-RELATED"/>
    <property type="match status" value="1"/>
</dbReference>
<dbReference type="EMBL" id="WIGN01000182">
    <property type="protein sequence ID" value="KAF6805437.1"/>
    <property type="molecule type" value="Genomic_DNA"/>
</dbReference>
<keyword evidence="3" id="KW-0808">Transferase</keyword>
<evidence type="ECO:0000256" key="2">
    <source>
        <dbReference type="ARBA" id="ARBA00022553"/>
    </source>
</evidence>
<evidence type="ECO:0000256" key="3">
    <source>
        <dbReference type="RuleBase" id="RU003694"/>
    </source>
</evidence>
<dbReference type="InterPro" id="IPR014030">
    <property type="entry name" value="Ketoacyl_synth_N"/>
</dbReference>
<evidence type="ECO:0000256" key="4">
    <source>
        <dbReference type="SAM" id="MobiDB-lite"/>
    </source>
</evidence>
<evidence type="ECO:0000259" key="5">
    <source>
        <dbReference type="PROSITE" id="PS52004"/>
    </source>
</evidence>
<dbReference type="InterPro" id="IPR020841">
    <property type="entry name" value="PKS_Beta-ketoAc_synthase_dom"/>
</dbReference>
<feature type="compositionally biased region" description="Basic and acidic residues" evidence="4">
    <location>
        <begin position="53"/>
        <end position="63"/>
    </location>
</feature>
<dbReference type="InterPro" id="IPR016039">
    <property type="entry name" value="Thiolase-like"/>
</dbReference>
<sequence length="366" mass="39317">MSHRQFQHEPVAIIGFACRLLGGNHSPQRFWDFLEQGKVASNKLSTSHFNSNRQHDSSLKPENKQTGGGILLSDDIDVRNFDAGFFEITSTDAAAMDPNERQLLKVAFEGLENAGLRLDNLDNKPCNVEGRSGNNSNGKRRCLANRISYFLNIKGPSMTVDTRCSSSLVGLDLAGRSVQSGEVDAAIVASSSIYMSPDHVVDTGSFGQAFSPTALCHTFDAEAVSCFIVKRLSLEIDDRDPIRAIVRGTASNSNGRTSSIDSPSAQGQAAAIHQAYTNAGITKFTRLPTSSATAPSLLIGSVKSNIGHSGTAAGNSGLIKGILAMEKGVIPGTPLFIQPSPKRKLSFYWTCLETHSDRLFSPVQEL</sequence>
<dbReference type="Proteomes" id="UP000652219">
    <property type="component" value="Unassembled WGS sequence"/>
</dbReference>
<accession>A0A8H6J2S1</accession>
<feature type="domain" description="Ketosynthase family 3 (KS3)" evidence="5">
    <location>
        <begin position="8"/>
        <end position="366"/>
    </location>
</feature>
<dbReference type="PROSITE" id="PS52004">
    <property type="entry name" value="KS3_2"/>
    <property type="match status" value="1"/>
</dbReference>
<comment type="similarity">
    <text evidence="3">Belongs to the thiolase-like superfamily. Beta-ketoacyl-ACP synthases family.</text>
</comment>
<dbReference type="InterPro" id="IPR014031">
    <property type="entry name" value="Ketoacyl_synth_C"/>
</dbReference>
<keyword evidence="1" id="KW-0596">Phosphopantetheine</keyword>
<dbReference type="SUPFAM" id="SSF53901">
    <property type="entry name" value="Thiolase-like"/>
    <property type="match status" value="1"/>
</dbReference>
<dbReference type="InterPro" id="IPR050091">
    <property type="entry name" value="PKS_NRPS_Biosynth_Enz"/>
</dbReference>
<evidence type="ECO:0000256" key="1">
    <source>
        <dbReference type="ARBA" id="ARBA00022450"/>
    </source>
</evidence>
<feature type="region of interest" description="Disordered" evidence="4">
    <location>
        <begin position="47"/>
        <end position="68"/>
    </location>
</feature>
<evidence type="ECO:0000313" key="6">
    <source>
        <dbReference type="EMBL" id="KAF6805437.1"/>
    </source>
</evidence>
<keyword evidence="2" id="KW-0597">Phosphoprotein</keyword>
<dbReference type="Pfam" id="PF00109">
    <property type="entry name" value="ketoacyl-synt"/>
    <property type="match status" value="2"/>
</dbReference>
<proteinExistence type="inferred from homology"/>
<dbReference type="SMART" id="SM00825">
    <property type="entry name" value="PKS_KS"/>
    <property type="match status" value="1"/>
</dbReference>
<name>A0A8H6J2S1_9PEZI</name>
<keyword evidence="7" id="KW-1185">Reference proteome</keyword>
<dbReference type="Pfam" id="PF02801">
    <property type="entry name" value="Ketoacyl-synt_C"/>
    <property type="match status" value="1"/>
</dbReference>
<dbReference type="PANTHER" id="PTHR43775">
    <property type="entry name" value="FATTY ACID SYNTHASE"/>
    <property type="match status" value="1"/>
</dbReference>
<gene>
    <name evidence="6" type="ORF">CSOJ01_09512</name>
</gene>
<dbReference type="Gene3D" id="3.40.47.10">
    <property type="match status" value="2"/>
</dbReference>
<comment type="caution">
    <text evidence="6">The sequence shown here is derived from an EMBL/GenBank/DDBJ whole genome shotgun (WGS) entry which is preliminary data.</text>
</comment>
<protein>
    <submittedName>
        <fullName evidence="6">Beta-ketoacyl synthase domain-containing protein</fullName>
    </submittedName>
</protein>
<organism evidence="6 7">
    <name type="scientific">Colletotrichum sojae</name>
    <dbReference type="NCBI Taxonomy" id="2175907"/>
    <lineage>
        <taxon>Eukaryota</taxon>
        <taxon>Fungi</taxon>
        <taxon>Dikarya</taxon>
        <taxon>Ascomycota</taxon>
        <taxon>Pezizomycotina</taxon>
        <taxon>Sordariomycetes</taxon>
        <taxon>Hypocreomycetidae</taxon>
        <taxon>Glomerellales</taxon>
        <taxon>Glomerellaceae</taxon>
        <taxon>Colletotrichum</taxon>
        <taxon>Colletotrichum orchidearum species complex</taxon>
    </lineage>
</organism>